<dbReference type="OrthoDB" id="1112108at2759"/>
<evidence type="ECO:0000313" key="4">
    <source>
        <dbReference type="Proteomes" id="UP000886595"/>
    </source>
</evidence>
<dbReference type="InterPro" id="IPR012337">
    <property type="entry name" value="RNaseH-like_sf"/>
</dbReference>
<dbReference type="GO" id="GO:0004523">
    <property type="term" value="F:RNA-DNA hybrid ribonuclease activity"/>
    <property type="evidence" value="ECO:0007669"/>
    <property type="project" value="InterPro"/>
</dbReference>
<dbReference type="AlphaFoldDB" id="A0A8X7RUK9"/>
<comment type="caution">
    <text evidence="3">The sequence shown here is derived from an EMBL/GenBank/DDBJ whole genome shotgun (WGS) entry which is preliminary data.</text>
</comment>
<dbReference type="SUPFAM" id="SSF53098">
    <property type="entry name" value="Ribonuclease H-like"/>
    <property type="match status" value="1"/>
</dbReference>
<dbReference type="Gene3D" id="3.30.420.10">
    <property type="entry name" value="Ribonuclease H-like superfamily/Ribonuclease H"/>
    <property type="match status" value="1"/>
</dbReference>
<dbReference type="InterPro" id="IPR036397">
    <property type="entry name" value="RNaseH_sf"/>
</dbReference>
<evidence type="ECO:0000259" key="2">
    <source>
        <dbReference type="Pfam" id="PF13966"/>
    </source>
</evidence>
<organism evidence="3 4">
    <name type="scientific">Brassica carinata</name>
    <name type="common">Ethiopian mustard</name>
    <name type="synonym">Abyssinian cabbage</name>
    <dbReference type="NCBI Taxonomy" id="52824"/>
    <lineage>
        <taxon>Eukaryota</taxon>
        <taxon>Viridiplantae</taxon>
        <taxon>Streptophyta</taxon>
        <taxon>Embryophyta</taxon>
        <taxon>Tracheophyta</taxon>
        <taxon>Spermatophyta</taxon>
        <taxon>Magnoliopsida</taxon>
        <taxon>eudicotyledons</taxon>
        <taxon>Gunneridae</taxon>
        <taxon>Pentapetalae</taxon>
        <taxon>rosids</taxon>
        <taxon>malvids</taxon>
        <taxon>Brassicales</taxon>
        <taxon>Brassicaceae</taxon>
        <taxon>Brassiceae</taxon>
        <taxon>Brassica</taxon>
    </lineage>
</organism>
<dbReference type="Pfam" id="PF13966">
    <property type="entry name" value="zf-RVT"/>
    <property type="match status" value="1"/>
</dbReference>
<dbReference type="InterPro" id="IPR026960">
    <property type="entry name" value="RVT-Znf"/>
</dbReference>
<name>A0A8X7RUK9_BRACI</name>
<dbReference type="CDD" id="cd06222">
    <property type="entry name" value="RNase_H_like"/>
    <property type="match status" value="1"/>
</dbReference>
<sequence length="497" mass="55708">MTRAKQDGGLGFRDIQCFNDALLGKLSWRLINNPDGLLARILRGKYCKYNPILEVQAASNCSHGWRSILIGRELVKEHLGWAIGNGESVKIWSDAWLSTSHGAQPMGPAIEQTRDALVKELFQENTCRWSTDKITHLFPELAPQILSIKTSSKGEPDNRIWLKHESGVYSTKTGYQAALKSRTIDAGTGDQPAFQWAKKVWEVNAPLKIKLLIWKALHGGLPVNERLATRLIIPSSGCVRCGEVETITHVFFTCPFAQETWRKIPFKRDILLSGIQHFTEGWSLVQAEISFPPTGLNTGSLAAWVIWSLWITKNYWIFLERTFSEQEVATKAVVDAKEWNAAQPLKSNHLLVKQGREPEQKFEVICQSDAAWKKESLTAGAAWKYTRRRDELNRSTSLIFTFVKSPLVAEGLALRSAMEQAILLDYKQISFESDSKILVTAILEGSHISDLHGILADIRSLAGAFTSVSFHWVPRNSVSSVDVLAKQVLNAFVPNMV</sequence>
<accession>A0A8X7RUK9</accession>
<protein>
    <recommendedName>
        <fullName evidence="5">Reverse transcriptase zinc-binding domain-containing protein</fullName>
    </recommendedName>
</protein>
<proteinExistence type="predicted"/>
<feature type="domain" description="RNase H type-1" evidence="1">
    <location>
        <begin position="368"/>
        <end position="487"/>
    </location>
</feature>
<dbReference type="InterPro" id="IPR044730">
    <property type="entry name" value="RNase_H-like_dom_plant"/>
</dbReference>
<dbReference type="EMBL" id="JAAMPC010000009">
    <property type="protein sequence ID" value="KAG2293275.1"/>
    <property type="molecule type" value="Genomic_DNA"/>
</dbReference>
<evidence type="ECO:0000259" key="1">
    <source>
        <dbReference type="Pfam" id="PF13456"/>
    </source>
</evidence>
<gene>
    <name evidence="3" type="ORF">Bca52824_039944</name>
</gene>
<reference evidence="3 4" key="1">
    <citation type="submission" date="2020-02" db="EMBL/GenBank/DDBJ databases">
        <authorList>
            <person name="Ma Q."/>
            <person name="Huang Y."/>
            <person name="Song X."/>
            <person name="Pei D."/>
        </authorList>
    </citation>
    <scope>NUCLEOTIDE SEQUENCE [LARGE SCALE GENOMIC DNA]</scope>
    <source>
        <strain evidence="3">Sxm20200214</strain>
        <tissue evidence="3">Leaf</tissue>
    </source>
</reference>
<dbReference type="InterPro" id="IPR002156">
    <property type="entry name" value="RNaseH_domain"/>
</dbReference>
<dbReference type="PANTHER" id="PTHR34146">
    <property type="entry name" value="POLYNUCLEOTIDYL TRANSFERASE, RIBONUCLEASE H-LIKE SUPERFAMILY PROTEIN-RELATED"/>
    <property type="match status" value="1"/>
</dbReference>
<feature type="domain" description="Reverse transcriptase zinc-binding" evidence="2">
    <location>
        <begin position="170"/>
        <end position="261"/>
    </location>
</feature>
<dbReference type="GO" id="GO:0003676">
    <property type="term" value="F:nucleic acid binding"/>
    <property type="evidence" value="ECO:0007669"/>
    <property type="project" value="InterPro"/>
</dbReference>
<evidence type="ECO:0000313" key="3">
    <source>
        <dbReference type="EMBL" id="KAG2293275.1"/>
    </source>
</evidence>
<dbReference type="Pfam" id="PF13456">
    <property type="entry name" value="RVT_3"/>
    <property type="match status" value="1"/>
</dbReference>
<dbReference type="Proteomes" id="UP000886595">
    <property type="component" value="Unassembled WGS sequence"/>
</dbReference>
<keyword evidence="4" id="KW-1185">Reference proteome</keyword>
<evidence type="ECO:0008006" key="5">
    <source>
        <dbReference type="Google" id="ProtNLM"/>
    </source>
</evidence>
<dbReference type="PANTHER" id="PTHR34146:SF11">
    <property type="entry name" value="RIBONUCLEASE H-LIKE SUPERFAMILY PROTEIN"/>
    <property type="match status" value="1"/>
</dbReference>